<name>E2SEX8_9ACTN</name>
<dbReference type="HOGENOM" id="CLU_073290_1_0_11"/>
<dbReference type="AlphaFoldDB" id="E2SEX8"/>
<evidence type="ECO:0000313" key="2">
    <source>
        <dbReference type="Proteomes" id="UP000003111"/>
    </source>
</evidence>
<dbReference type="Gene3D" id="3.40.50.300">
    <property type="entry name" value="P-loop containing nucleotide triphosphate hydrolases"/>
    <property type="match status" value="1"/>
</dbReference>
<dbReference type="Proteomes" id="UP000003111">
    <property type="component" value="Unassembled WGS sequence"/>
</dbReference>
<dbReference type="SUPFAM" id="SSF53795">
    <property type="entry name" value="PEP carboxykinase-like"/>
    <property type="match status" value="1"/>
</dbReference>
<dbReference type="STRING" id="585531.HMPREF0063_12587"/>
<sequence>MYSCFGITVDSSIPLPDLEGAGPGATADVTVRERPVEARPAAAVRAVPGLWWHRGEVWLEAPGTGRFVARDGSTVVVEREPGVSDGDVRIFVLGTMLGAILRQRGHLVLHGNAFDCGASAAIVVGHSGAGKSTLAAELDRRGLPVLSDDVVPIDAAGVAAPGYPRIKLWADALQDLGLDTAGFERITDGHDKFHVPLSRSGIAPLAAEFVYVLETHDRPSLELSEVTGMAAYEALRTHTYRGELLVDPADEWQHLRQCADLAARARIVRVVRPAATMTAAATADAILADIAGTRGLRTPEDVRR</sequence>
<evidence type="ECO:0000313" key="1">
    <source>
        <dbReference type="EMBL" id="EFQ82222.1"/>
    </source>
</evidence>
<dbReference type="InterPro" id="IPR027417">
    <property type="entry name" value="P-loop_NTPase"/>
</dbReference>
<evidence type="ECO:0008006" key="3">
    <source>
        <dbReference type="Google" id="ProtNLM"/>
    </source>
</evidence>
<dbReference type="EMBL" id="ACLF03000010">
    <property type="protein sequence ID" value="EFQ82222.1"/>
    <property type="molecule type" value="Genomic_DNA"/>
</dbReference>
<gene>
    <name evidence="1" type="ORF">HMPREF0063_12587</name>
</gene>
<dbReference type="SUPFAM" id="SSF52540">
    <property type="entry name" value="P-loop containing nucleoside triphosphate hydrolases"/>
    <property type="match status" value="1"/>
</dbReference>
<comment type="caution">
    <text evidence="1">The sequence shown here is derived from an EMBL/GenBank/DDBJ whole genome shotgun (WGS) entry which is preliminary data.</text>
</comment>
<keyword evidence="2" id="KW-1185">Reference proteome</keyword>
<organism evidence="1 2">
    <name type="scientific">Aeromicrobium marinum DSM 15272</name>
    <dbReference type="NCBI Taxonomy" id="585531"/>
    <lineage>
        <taxon>Bacteria</taxon>
        <taxon>Bacillati</taxon>
        <taxon>Actinomycetota</taxon>
        <taxon>Actinomycetes</taxon>
        <taxon>Propionibacteriales</taxon>
        <taxon>Nocardioidaceae</taxon>
        <taxon>Aeromicrobium</taxon>
    </lineage>
</organism>
<accession>E2SEX8</accession>
<proteinExistence type="predicted"/>
<protein>
    <recommendedName>
        <fullName evidence="3">HPr kinase/phosphorylase C-terminal domain-containing protein</fullName>
    </recommendedName>
</protein>
<reference evidence="1" key="1">
    <citation type="submission" date="2010-08" db="EMBL/GenBank/DDBJ databases">
        <authorList>
            <person name="Muzny D."/>
            <person name="Qin X."/>
            <person name="Buhay C."/>
            <person name="Dugan-Rocha S."/>
            <person name="Ding Y."/>
            <person name="Chen G."/>
            <person name="Hawes A."/>
            <person name="Holder M."/>
            <person name="Jhangiani S."/>
            <person name="Johnson A."/>
            <person name="Khan Z."/>
            <person name="Li Z."/>
            <person name="Liu W."/>
            <person name="Liu X."/>
            <person name="Perez L."/>
            <person name="Shen H."/>
            <person name="Wang Q."/>
            <person name="Watt J."/>
            <person name="Xi L."/>
            <person name="Xin Y."/>
            <person name="Zhou J."/>
            <person name="Deng J."/>
            <person name="Jiang H."/>
            <person name="Liu Y."/>
            <person name="Qu J."/>
            <person name="Song X.-Z."/>
            <person name="Zhang L."/>
            <person name="Villasana D."/>
            <person name="Johnson A."/>
            <person name="Liu J."/>
            <person name="Liyanage D."/>
            <person name="Lorensuhewa L."/>
            <person name="Robinson T."/>
            <person name="Song A."/>
            <person name="Song B.-B."/>
            <person name="Dinh H."/>
            <person name="Thornton R."/>
            <person name="Coyle M."/>
            <person name="Francisco L."/>
            <person name="Jackson L."/>
            <person name="Javaid M."/>
            <person name="Korchina V."/>
            <person name="Kovar C."/>
            <person name="Mata R."/>
            <person name="Mathew T."/>
            <person name="Ngo R."/>
            <person name="Nguyen L."/>
            <person name="Nguyen N."/>
            <person name="Okwuonu G."/>
            <person name="Ongeri F."/>
            <person name="Pham C."/>
            <person name="Simmons D."/>
            <person name="Wilczek-Boney K."/>
            <person name="Hale W."/>
            <person name="Jakkamsetti A."/>
            <person name="Pham P."/>
            <person name="Ruth R."/>
            <person name="San Lucas F."/>
            <person name="Warren J."/>
            <person name="Zhang J."/>
            <person name="Zhao Z."/>
            <person name="Zhou C."/>
            <person name="Zhu D."/>
            <person name="Lee S."/>
            <person name="Bess C."/>
            <person name="Blankenburg K."/>
            <person name="Forbes L."/>
            <person name="Fu Q."/>
            <person name="Gubbala S."/>
            <person name="Hirani K."/>
            <person name="Jayaseelan J.C."/>
            <person name="Lara F."/>
            <person name="Munidasa M."/>
            <person name="Palculict T."/>
            <person name="Patil S."/>
            <person name="Pu L.-L."/>
            <person name="Saada N."/>
            <person name="Tang L."/>
            <person name="Weissenberger G."/>
            <person name="Zhu Y."/>
            <person name="Hemphill L."/>
            <person name="Shang Y."/>
            <person name="Youmans B."/>
            <person name="Ayvaz T."/>
            <person name="Ross M."/>
            <person name="Santibanez J."/>
            <person name="Aqrawi P."/>
            <person name="Gross S."/>
            <person name="Joshi V."/>
            <person name="Fowler G."/>
            <person name="Nazareth L."/>
            <person name="Reid J."/>
            <person name="Worley K."/>
            <person name="Petrosino J."/>
            <person name="Highlander S."/>
            <person name="Gibbs R."/>
        </authorList>
    </citation>
    <scope>NUCLEOTIDE SEQUENCE [LARGE SCALE GENOMIC DNA]</scope>
    <source>
        <strain evidence="1">DSM 15272</strain>
    </source>
</reference>
<dbReference type="eggNOG" id="COG1493">
    <property type="taxonomic scope" value="Bacteria"/>
</dbReference>